<feature type="transmembrane region" description="Helical" evidence="1">
    <location>
        <begin position="156"/>
        <end position="174"/>
    </location>
</feature>
<feature type="transmembrane region" description="Helical" evidence="1">
    <location>
        <begin position="181"/>
        <end position="198"/>
    </location>
</feature>
<dbReference type="Pfam" id="PF12679">
    <property type="entry name" value="ABC2_membrane_2"/>
    <property type="match status" value="1"/>
</dbReference>
<name>A0A081L7Z1_9BACI</name>
<dbReference type="EMBL" id="JOTP01000024">
    <property type="protein sequence ID" value="KEP25367.1"/>
    <property type="molecule type" value="Genomic_DNA"/>
</dbReference>
<evidence type="ECO:0000256" key="1">
    <source>
        <dbReference type="SAM" id="Phobius"/>
    </source>
</evidence>
<protein>
    <submittedName>
        <fullName evidence="2">Membrane protein</fullName>
    </submittedName>
</protein>
<accession>A0A081L7Z1</accession>
<proteinExistence type="predicted"/>
<evidence type="ECO:0000313" key="2">
    <source>
        <dbReference type="EMBL" id="KEP25367.1"/>
    </source>
</evidence>
<keyword evidence="3" id="KW-1185">Reference proteome</keyword>
<feature type="transmembrane region" description="Helical" evidence="1">
    <location>
        <begin position="227"/>
        <end position="249"/>
    </location>
</feature>
<dbReference type="OrthoDB" id="4187110at2"/>
<sequence length="254" mass="28253">MMMFKKEFRELFTSYKILFVPIIFTILMITQPITLKMLPDLLSKSADLPEGSTFYIPEPSAGEALASALSKFDSLGVFILIMIVMGTIAGERASGVASMIMVKPVSRTSYYVSKICAYACLTFFSLVVAVLASVYYVDIQFGHLDWINVLKGVLLYYPNLLLIVVSTICASAFFQRSVTAGGVSLLINLILFTVPPFYEDTLGKYAPKGMTSAAEEMIYRGTYSDHALTSFLGVSMLIVLFFLIGWFLFRKQEL</sequence>
<dbReference type="RefSeq" id="WP_034324069.1">
    <property type="nucleotide sequence ID" value="NZ_JBCMYH010000024.1"/>
</dbReference>
<dbReference type="GO" id="GO:0005886">
    <property type="term" value="C:plasma membrane"/>
    <property type="evidence" value="ECO:0007669"/>
    <property type="project" value="UniProtKB-SubCell"/>
</dbReference>
<keyword evidence="1" id="KW-1133">Transmembrane helix</keyword>
<reference evidence="2 3" key="1">
    <citation type="submission" date="2012-09" db="EMBL/GenBank/DDBJ databases">
        <title>Genome Sequence of Bacillus sp. DW5-4.</title>
        <authorList>
            <person name="Lai Q."/>
            <person name="Liu Y."/>
            <person name="Shao Z."/>
        </authorList>
    </citation>
    <scope>NUCLEOTIDE SEQUENCE [LARGE SCALE GENOMIC DNA]</scope>
    <source>
        <strain evidence="2 3">DW5-4</strain>
    </source>
</reference>
<keyword evidence="1" id="KW-0472">Membrane</keyword>
<dbReference type="Proteomes" id="UP000028091">
    <property type="component" value="Unassembled WGS sequence"/>
</dbReference>
<dbReference type="eggNOG" id="COG1277">
    <property type="taxonomic scope" value="Bacteria"/>
</dbReference>
<organism evidence="2 3">
    <name type="scientific">Bacillus zhangzhouensis</name>
    <dbReference type="NCBI Taxonomy" id="1178540"/>
    <lineage>
        <taxon>Bacteria</taxon>
        <taxon>Bacillati</taxon>
        <taxon>Bacillota</taxon>
        <taxon>Bacilli</taxon>
        <taxon>Bacillales</taxon>
        <taxon>Bacillaceae</taxon>
        <taxon>Bacillus</taxon>
    </lineage>
</organism>
<comment type="caution">
    <text evidence="2">The sequence shown here is derived from an EMBL/GenBank/DDBJ whole genome shotgun (WGS) entry which is preliminary data.</text>
</comment>
<dbReference type="GO" id="GO:0140359">
    <property type="term" value="F:ABC-type transporter activity"/>
    <property type="evidence" value="ECO:0007669"/>
    <property type="project" value="InterPro"/>
</dbReference>
<feature type="transmembrane region" description="Helical" evidence="1">
    <location>
        <begin position="75"/>
        <end position="94"/>
    </location>
</feature>
<gene>
    <name evidence="2" type="ORF">BA70_09180</name>
</gene>
<feature type="transmembrane region" description="Helical" evidence="1">
    <location>
        <begin position="115"/>
        <end position="136"/>
    </location>
</feature>
<keyword evidence="1" id="KW-0812">Transmembrane</keyword>
<evidence type="ECO:0000313" key="3">
    <source>
        <dbReference type="Proteomes" id="UP000028091"/>
    </source>
</evidence>
<feature type="transmembrane region" description="Helical" evidence="1">
    <location>
        <begin position="12"/>
        <end position="33"/>
    </location>
</feature>
<dbReference type="AlphaFoldDB" id="A0A081L7Z1"/>